<dbReference type="EMBL" id="CP042906">
    <property type="protein sequence ID" value="QEX17253.1"/>
    <property type="molecule type" value="Genomic_DNA"/>
</dbReference>
<dbReference type="NCBIfam" id="TIGR02283">
    <property type="entry name" value="MltB_2"/>
    <property type="match status" value="1"/>
</dbReference>
<sequence>MRGGKGMNRRRVLRALAGGGLALAVAPAVMLGSRPAFAGLDITQFNAWIQGVREEAATRGVSSATLDEAFKGVAFNYDVIALDQKQPESTITFVDYLARVVNDKRVAAGRDLYRQNLALLTRIGTLYGVQPRFIVALWGIESNFGAQQGDYRIVEALATLAYEGRRAEFFRKELINALEILEHHDVSAGNMLGSWAGAMGQCQFMPSSYLRFAVDADGDGKRDIWNSTADVFGSIANYLAGNDWKPDQTWGREVKLPAHLDSNLISLDIQKPLEEWKKLGLRRVDGGDLPVVHKLDASLVRPDDTTGPAYLVYGNYKAIMKWNRSTYFATAVGTLADRIEQG</sequence>
<protein>
    <submittedName>
        <fullName evidence="2">Murein transglycosylase</fullName>
    </submittedName>
</protein>
<evidence type="ECO:0000259" key="1">
    <source>
        <dbReference type="Pfam" id="PF13406"/>
    </source>
</evidence>
<dbReference type="CDD" id="cd13399">
    <property type="entry name" value="Slt35-like"/>
    <property type="match status" value="1"/>
</dbReference>
<keyword evidence="3" id="KW-1185">Reference proteome</keyword>
<dbReference type="SUPFAM" id="SSF53955">
    <property type="entry name" value="Lysozyme-like"/>
    <property type="match status" value="1"/>
</dbReference>
<dbReference type="FunFam" id="1.10.8.350:FF:000001">
    <property type="entry name" value="Lytic murein transglycosylase B"/>
    <property type="match status" value="1"/>
</dbReference>
<evidence type="ECO:0000313" key="3">
    <source>
        <dbReference type="Proteomes" id="UP000326202"/>
    </source>
</evidence>
<dbReference type="GO" id="GO:0009253">
    <property type="term" value="P:peptidoglycan catabolic process"/>
    <property type="evidence" value="ECO:0007669"/>
    <property type="project" value="TreeGrafter"/>
</dbReference>
<dbReference type="InterPro" id="IPR043426">
    <property type="entry name" value="MltB-like"/>
</dbReference>
<dbReference type="Proteomes" id="UP000326202">
    <property type="component" value="Chromosome"/>
</dbReference>
<dbReference type="KEGG" id="htq:FRZ44_25490"/>
<organism evidence="2 3">
    <name type="scientific">Hypericibacter terrae</name>
    <dbReference type="NCBI Taxonomy" id="2602015"/>
    <lineage>
        <taxon>Bacteria</taxon>
        <taxon>Pseudomonadati</taxon>
        <taxon>Pseudomonadota</taxon>
        <taxon>Alphaproteobacteria</taxon>
        <taxon>Rhodospirillales</taxon>
        <taxon>Dongiaceae</taxon>
        <taxon>Hypericibacter</taxon>
    </lineage>
</organism>
<feature type="domain" description="Transglycosylase SLT" evidence="1">
    <location>
        <begin position="44"/>
        <end position="337"/>
    </location>
</feature>
<proteinExistence type="predicted"/>
<dbReference type="PANTHER" id="PTHR30163">
    <property type="entry name" value="MEMBRANE-BOUND LYTIC MUREIN TRANSGLYCOSYLASE B"/>
    <property type="match status" value="1"/>
</dbReference>
<dbReference type="Pfam" id="PF13406">
    <property type="entry name" value="SLT_2"/>
    <property type="match status" value="1"/>
</dbReference>
<evidence type="ECO:0000313" key="2">
    <source>
        <dbReference type="EMBL" id="QEX17253.1"/>
    </source>
</evidence>
<dbReference type="PROSITE" id="PS51318">
    <property type="entry name" value="TAT"/>
    <property type="match status" value="1"/>
</dbReference>
<dbReference type="InterPro" id="IPR006311">
    <property type="entry name" value="TAT_signal"/>
</dbReference>
<dbReference type="Gene3D" id="1.10.530.10">
    <property type="match status" value="1"/>
</dbReference>
<name>A0A5J6MII3_9PROT</name>
<dbReference type="InterPro" id="IPR023346">
    <property type="entry name" value="Lysozyme-like_dom_sf"/>
</dbReference>
<gene>
    <name evidence="2" type="ORF">FRZ44_25490</name>
</gene>
<dbReference type="InterPro" id="IPR031304">
    <property type="entry name" value="SLT_2"/>
</dbReference>
<dbReference type="PANTHER" id="PTHR30163:SF8">
    <property type="entry name" value="LYTIC MUREIN TRANSGLYCOSYLASE"/>
    <property type="match status" value="1"/>
</dbReference>
<dbReference type="GO" id="GO:0008933">
    <property type="term" value="F:peptidoglycan lytic transglycosylase activity"/>
    <property type="evidence" value="ECO:0007669"/>
    <property type="project" value="TreeGrafter"/>
</dbReference>
<dbReference type="AlphaFoldDB" id="A0A5J6MII3"/>
<accession>A0A5J6MII3</accession>
<reference evidence="2 3" key="1">
    <citation type="submission" date="2019-08" db="EMBL/GenBank/DDBJ databases">
        <title>Hyperibacter terrae gen. nov., sp. nov. and Hyperibacter viscosus sp. nov., two new members in the family Rhodospirillaceae isolated from the rhizosphere of Hypericum perforatum.</title>
        <authorList>
            <person name="Noviana Z."/>
        </authorList>
    </citation>
    <scope>NUCLEOTIDE SEQUENCE [LARGE SCALE GENOMIC DNA]</scope>
    <source>
        <strain evidence="2 3">R5913</strain>
    </source>
</reference>
<dbReference type="InterPro" id="IPR011970">
    <property type="entry name" value="MltB_2"/>
</dbReference>
<dbReference type="Gene3D" id="1.10.8.350">
    <property type="entry name" value="Bacterial muramidase"/>
    <property type="match status" value="1"/>
</dbReference>